<protein>
    <submittedName>
        <fullName evidence="1">Uncharacterized protein</fullName>
    </submittedName>
</protein>
<feature type="non-terminal residue" evidence="1">
    <location>
        <position position="215"/>
    </location>
</feature>
<proteinExistence type="predicted"/>
<gene>
    <name evidence="1" type="ORF">PHMEG_00030254</name>
</gene>
<dbReference type="Proteomes" id="UP000198211">
    <property type="component" value="Unassembled WGS sequence"/>
</dbReference>
<evidence type="ECO:0000313" key="2">
    <source>
        <dbReference type="Proteomes" id="UP000198211"/>
    </source>
</evidence>
<comment type="caution">
    <text evidence="1">The sequence shown here is derived from an EMBL/GenBank/DDBJ whole genome shotgun (WGS) entry which is preliminary data.</text>
</comment>
<sequence length="215" mass="24783">MRLNGYKYLVNTKRGDTTYYQGSTYRSSQRKLKLIVKQLPESETEVREGGKHTCRSTTRAAVRSFEEEMRGLLEEEAITSMTNFPGRLWDRVSMQQADKYPGEAVRPLPRDEAISFIKYVRRQAYGGDEFRVLEGEPTACVSEEDDRSFVLFNVFYNNDARRQRMVGLGHPDLIRLLTYAGVSVFSDGTFSITPKPFKQTFIVMCHDPSYDVYIP</sequence>
<accession>A0A225UZ51</accession>
<dbReference type="AlphaFoldDB" id="A0A225UZ51"/>
<evidence type="ECO:0000313" key="1">
    <source>
        <dbReference type="EMBL" id="OWY98865.1"/>
    </source>
</evidence>
<dbReference type="OrthoDB" id="124341at2759"/>
<name>A0A225UZ51_9STRA</name>
<reference evidence="2" key="1">
    <citation type="submission" date="2017-03" db="EMBL/GenBank/DDBJ databases">
        <title>Phytopthora megakarya and P. palmivora, two closely related causual agents of cacao black pod achieved similar genome size and gene model numbers by different mechanisms.</title>
        <authorList>
            <person name="Ali S."/>
            <person name="Shao J."/>
            <person name="Larry D.J."/>
            <person name="Kronmiller B."/>
            <person name="Shen D."/>
            <person name="Strem M.D."/>
            <person name="Melnick R.L."/>
            <person name="Guiltinan M.J."/>
            <person name="Tyler B.M."/>
            <person name="Meinhardt L.W."/>
            <person name="Bailey B.A."/>
        </authorList>
    </citation>
    <scope>NUCLEOTIDE SEQUENCE [LARGE SCALE GENOMIC DNA]</scope>
    <source>
        <strain evidence="2">zdho120</strain>
    </source>
</reference>
<dbReference type="EMBL" id="NBNE01008997">
    <property type="protein sequence ID" value="OWY98865.1"/>
    <property type="molecule type" value="Genomic_DNA"/>
</dbReference>
<keyword evidence="2" id="KW-1185">Reference proteome</keyword>
<organism evidence="1 2">
    <name type="scientific">Phytophthora megakarya</name>
    <dbReference type="NCBI Taxonomy" id="4795"/>
    <lineage>
        <taxon>Eukaryota</taxon>
        <taxon>Sar</taxon>
        <taxon>Stramenopiles</taxon>
        <taxon>Oomycota</taxon>
        <taxon>Peronosporomycetes</taxon>
        <taxon>Peronosporales</taxon>
        <taxon>Peronosporaceae</taxon>
        <taxon>Phytophthora</taxon>
    </lineage>
</organism>